<dbReference type="AlphaFoldDB" id="A0A4R2KYG6"/>
<sequence length="116" mass="13361">MKIEGSVRIQQQANYGNQNSERKALQQTQQVEYIQKSNTRLPGEKQLIEAIERSNKDLKLTDTSLKFSIHEKTKEVIVKIIDNNTKETIKEIPSEEILDMVASMIERNGLFLDEKA</sequence>
<dbReference type="Pfam" id="PF03646">
    <property type="entry name" value="FlaG"/>
    <property type="match status" value="1"/>
</dbReference>
<organism evidence="2 3">
    <name type="scientific">Marinisporobacter balticus</name>
    <dbReference type="NCBI Taxonomy" id="2018667"/>
    <lineage>
        <taxon>Bacteria</taxon>
        <taxon>Bacillati</taxon>
        <taxon>Bacillota</taxon>
        <taxon>Clostridia</taxon>
        <taxon>Peptostreptococcales</taxon>
        <taxon>Thermotaleaceae</taxon>
        <taxon>Marinisporobacter</taxon>
    </lineage>
</organism>
<evidence type="ECO:0000313" key="3">
    <source>
        <dbReference type="Proteomes" id="UP000294919"/>
    </source>
</evidence>
<dbReference type="Proteomes" id="UP000294919">
    <property type="component" value="Unassembled WGS sequence"/>
</dbReference>
<dbReference type="RefSeq" id="WP_132244406.1">
    <property type="nucleotide sequence ID" value="NZ_SLWV01000008.1"/>
</dbReference>
<keyword evidence="2" id="KW-0282">Flagellum</keyword>
<dbReference type="InterPro" id="IPR005186">
    <property type="entry name" value="FlaG"/>
</dbReference>
<dbReference type="OrthoDB" id="9799867at2"/>
<proteinExistence type="predicted"/>
<accession>A0A4R2KYG6</accession>
<feature type="region of interest" description="Disordered" evidence="1">
    <location>
        <begin position="1"/>
        <end position="26"/>
    </location>
</feature>
<name>A0A4R2KYG6_9FIRM</name>
<keyword evidence="2" id="KW-0966">Cell projection</keyword>
<reference evidence="2 3" key="1">
    <citation type="submission" date="2019-03" db="EMBL/GenBank/DDBJ databases">
        <title>Genomic Encyclopedia of Type Strains, Phase IV (KMG-IV): sequencing the most valuable type-strain genomes for metagenomic binning, comparative biology and taxonomic classification.</title>
        <authorList>
            <person name="Goeker M."/>
        </authorList>
    </citation>
    <scope>NUCLEOTIDE SEQUENCE [LARGE SCALE GENOMIC DNA]</scope>
    <source>
        <strain evidence="2 3">DSM 102940</strain>
    </source>
</reference>
<evidence type="ECO:0000256" key="1">
    <source>
        <dbReference type="SAM" id="MobiDB-lite"/>
    </source>
</evidence>
<protein>
    <submittedName>
        <fullName evidence="2">Flagellar protein FlaG</fullName>
    </submittedName>
</protein>
<dbReference type="Gene3D" id="3.30.160.170">
    <property type="entry name" value="FlaG-like"/>
    <property type="match status" value="1"/>
</dbReference>
<dbReference type="PANTHER" id="PTHR37166">
    <property type="entry name" value="PROTEIN FLAG"/>
    <property type="match status" value="1"/>
</dbReference>
<evidence type="ECO:0000313" key="2">
    <source>
        <dbReference type="EMBL" id="TCO76449.1"/>
    </source>
</evidence>
<dbReference type="EMBL" id="SLWV01000008">
    <property type="protein sequence ID" value="TCO76449.1"/>
    <property type="molecule type" value="Genomic_DNA"/>
</dbReference>
<gene>
    <name evidence="2" type="ORF">EV214_10851</name>
</gene>
<dbReference type="PANTHER" id="PTHR37166:SF1">
    <property type="entry name" value="PROTEIN FLAG"/>
    <property type="match status" value="1"/>
</dbReference>
<feature type="compositionally biased region" description="Polar residues" evidence="1">
    <location>
        <begin position="8"/>
        <end position="26"/>
    </location>
</feature>
<dbReference type="InterPro" id="IPR035924">
    <property type="entry name" value="FlaG-like_sf"/>
</dbReference>
<keyword evidence="2" id="KW-0969">Cilium</keyword>
<keyword evidence="3" id="KW-1185">Reference proteome</keyword>
<dbReference type="SUPFAM" id="SSF160214">
    <property type="entry name" value="FlaG-like"/>
    <property type="match status" value="1"/>
</dbReference>
<comment type="caution">
    <text evidence="2">The sequence shown here is derived from an EMBL/GenBank/DDBJ whole genome shotgun (WGS) entry which is preliminary data.</text>
</comment>